<protein>
    <recommendedName>
        <fullName evidence="4">DUF927 domain-containing protein</fullName>
    </recommendedName>
</protein>
<reference evidence="2 3" key="1">
    <citation type="submission" date="2016-10" db="EMBL/GenBank/DDBJ databases">
        <authorList>
            <person name="de Groot N.N."/>
        </authorList>
    </citation>
    <scope>NUCLEOTIDE SEQUENCE [LARGE SCALE GENOMIC DNA]</scope>
    <source>
        <strain evidence="2 3">KH2T6</strain>
    </source>
</reference>
<dbReference type="EMBL" id="FOAT01000015">
    <property type="protein sequence ID" value="SEL22231.1"/>
    <property type="molecule type" value="Genomic_DNA"/>
</dbReference>
<evidence type="ECO:0000313" key="2">
    <source>
        <dbReference type="EMBL" id="SEL22231.1"/>
    </source>
</evidence>
<gene>
    <name evidence="2" type="ORF">SAMN05216469_11520</name>
</gene>
<sequence>MIISPMNNSPPLPLYPLMPKDMETDLENNIITYKGFPFSNGTYFVNRVIDAYSDRNEHIRIVELGFRVNDISDGRAGSIDAPPDAEAKMIDLSNADPPDVPSDDPDDENEGSESSNRVTDGNYKKYVGLISIEELNAGVIFNAFPDTFCFAKPRTKKLEKIICESILAVIIQVTKVTQAYLLHQGYNMLYQDRYVYLMGNKVLNGSDDECYVYESEFMLKPSVTDENAGRQYIIYLLERSGIPNVLFIFVIATLIKHFIPEKYIDDSDFILYLHGDTGTGKSMALELLMGIFYNENSRNYNIVQLSGNMEELFDRLNKVQDFGVVTDDYHPNEVAYGGKRGQITTEEIIHSKNVPGDSPHKGKNRKLLPMAAISAEDVIRKSNKTNRCVMATMSDELNSKVIKALKDNKKIYIGWLKTFVIWICNNPEIVSHTIKKVFKKFDYPSDERDKYYGYDRIMNSKRFLYASIEVFCAYFCPEEEDTILEPIWKKLRDSIDENIKLTLDYNRRDMLTKSVFVDFIKEFVNAIGKWLTTDYSRFKSCCKNSERISDDCIYYNNDKDKYYLTADHAHNLIEKDYMISKKELGKLLDMGNLIRTNESVSGKTERAIKYNDLGKRVYEIDGSKLREYRNILKI</sequence>
<evidence type="ECO:0000256" key="1">
    <source>
        <dbReference type="SAM" id="MobiDB-lite"/>
    </source>
</evidence>
<name>A0A1H7NFY0_RUMAL</name>
<proteinExistence type="predicted"/>
<dbReference type="Proteomes" id="UP000186015">
    <property type="component" value="Unassembled WGS sequence"/>
</dbReference>
<dbReference type="SUPFAM" id="SSF52540">
    <property type="entry name" value="P-loop containing nucleoside triphosphate hydrolases"/>
    <property type="match status" value="1"/>
</dbReference>
<dbReference type="AlphaFoldDB" id="A0A1H7NFY0"/>
<accession>A0A1H7NFY0</accession>
<evidence type="ECO:0000313" key="3">
    <source>
        <dbReference type="Proteomes" id="UP000186015"/>
    </source>
</evidence>
<feature type="region of interest" description="Disordered" evidence="1">
    <location>
        <begin position="89"/>
        <end position="119"/>
    </location>
</feature>
<dbReference type="InterPro" id="IPR027417">
    <property type="entry name" value="P-loop_NTPase"/>
</dbReference>
<dbReference type="RefSeq" id="WP_074834908.1">
    <property type="nucleotide sequence ID" value="NZ_FOAT01000015.1"/>
</dbReference>
<feature type="compositionally biased region" description="Acidic residues" evidence="1">
    <location>
        <begin position="101"/>
        <end position="111"/>
    </location>
</feature>
<organism evidence="2 3">
    <name type="scientific">Ruminococcus albus</name>
    <dbReference type="NCBI Taxonomy" id="1264"/>
    <lineage>
        <taxon>Bacteria</taxon>
        <taxon>Bacillati</taxon>
        <taxon>Bacillota</taxon>
        <taxon>Clostridia</taxon>
        <taxon>Eubacteriales</taxon>
        <taxon>Oscillospiraceae</taxon>
        <taxon>Ruminococcus</taxon>
    </lineage>
</organism>
<evidence type="ECO:0008006" key="4">
    <source>
        <dbReference type="Google" id="ProtNLM"/>
    </source>
</evidence>